<dbReference type="PANTHER" id="PTHR14789:SF9">
    <property type="entry name" value="THROMBOMODULIN"/>
    <property type="match status" value="1"/>
</dbReference>
<comment type="caution">
    <text evidence="15">Lacks conserved residue(s) required for the propagation of feature annotation.</text>
</comment>
<dbReference type="SUPFAM" id="SSF56436">
    <property type="entry name" value="C-type lectin-like"/>
    <property type="match status" value="1"/>
</dbReference>
<accession>A0AAV3AKI7</accession>
<evidence type="ECO:0000259" key="19">
    <source>
        <dbReference type="PROSITE" id="PS50026"/>
    </source>
</evidence>
<evidence type="ECO:0000256" key="18">
    <source>
        <dbReference type="SAM" id="SignalP"/>
    </source>
</evidence>
<feature type="domain" description="EGF-like" evidence="19">
    <location>
        <begin position="435"/>
        <end position="469"/>
    </location>
</feature>
<evidence type="ECO:0000256" key="13">
    <source>
        <dbReference type="ARBA" id="ARBA00045242"/>
    </source>
</evidence>
<dbReference type="InterPro" id="IPR016187">
    <property type="entry name" value="CTDL_fold"/>
</dbReference>
<dbReference type="InterPro" id="IPR000742">
    <property type="entry name" value="EGF"/>
</dbReference>
<keyword evidence="6 18" id="KW-0732">Signal</keyword>
<evidence type="ECO:0000256" key="4">
    <source>
        <dbReference type="ARBA" id="ARBA00022553"/>
    </source>
</evidence>
<evidence type="ECO:0000256" key="11">
    <source>
        <dbReference type="ARBA" id="ARBA00023136"/>
    </source>
</evidence>
<dbReference type="PROSITE" id="PS50026">
    <property type="entry name" value="EGF_3"/>
    <property type="match status" value="1"/>
</dbReference>
<dbReference type="PANTHER" id="PTHR14789">
    <property type="entry name" value="CHONDROLECTIN VARIANT CHODLFDELTAE"/>
    <property type="match status" value="1"/>
</dbReference>
<dbReference type="PROSITE" id="PS50041">
    <property type="entry name" value="C_TYPE_LECTIN_2"/>
    <property type="match status" value="1"/>
</dbReference>
<evidence type="ECO:0000256" key="17">
    <source>
        <dbReference type="SAM" id="Phobius"/>
    </source>
</evidence>
<organism evidence="21 22">
    <name type="scientific">Pyxicephalus adspersus</name>
    <name type="common">African bullfrog</name>
    <dbReference type="NCBI Taxonomy" id="30357"/>
    <lineage>
        <taxon>Eukaryota</taxon>
        <taxon>Metazoa</taxon>
        <taxon>Chordata</taxon>
        <taxon>Craniata</taxon>
        <taxon>Vertebrata</taxon>
        <taxon>Euteleostomi</taxon>
        <taxon>Amphibia</taxon>
        <taxon>Batrachia</taxon>
        <taxon>Anura</taxon>
        <taxon>Neobatrachia</taxon>
        <taxon>Ranoidea</taxon>
        <taxon>Pyxicephalidae</taxon>
        <taxon>Pyxicephalinae</taxon>
        <taxon>Pyxicephalus</taxon>
    </lineage>
</organism>
<evidence type="ECO:0000256" key="1">
    <source>
        <dbReference type="ARBA" id="ARBA00004479"/>
    </source>
</evidence>
<dbReference type="InterPro" id="IPR001304">
    <property type="entry name" value="C-type_lectin-like"/>
</dbReference>
<dbReference type="SMART" id="SM00181">
    <property type="entry name" value="EGF"/>
    <property type="match status" value="6"/>
</dbReference>
<dbReference type="AlphaFoldDB" id="A0AAV3AKI7"/>
<dbReference type="Gene3D" id="2.10.25.10">
    <property type="entry name" value="Laminin"/>
    <property type="match status" value="6"/>
</dbReference>
<dbReference type="GO" id="GO:0004888">
    <property type="term" value="F:transmembrane signaling receptor activity"/>
    <property type="evidence" value="ECO:0007669"/>
    <property type="project" value="InterPro"/>
</dbReference>
<dbReference type="Pfam" id="PF12662">
    <property type="entry name" value="cEGF"/>
    <property type="match status" value="1"/>
</dbReference>
<dbReference type="InterPro" id="IPR049883">
    <property type="entry name" value="NOTCH1_EGF-like"/>
</dbReference>
<evidence type="ECO:0000256" key="2">
    <source>
        <dbReference type="ARBA" id="ARBA00019822"/>
    </source>
</evidence>
<dbReference type="PROSITE" id="PS00010">
    <property type="entry name" value="ASX_HYDROXYL"/>
    <property type="match status" value="2"/>
</dbReference>
<evidence type="ECO:0000313" key="21">
    <source>
        <dbReference type="EMBL" id="DBA27132.1"/>
    </source>
</evidence>
<evidence type="ECO:0000256" key="10">
    <source>
        <dbReference type="ARBA" id="ARBA00022989"/>
    </source>
</evidence>
<dbReference type="PROSITE" id="PS01187">
    <property type="entry name" value="EGF_CA"/>
    <property type="match status" value="1"/>
</dbReference>
<feature type="chain" id="PRO_5043584727" description="Thrombomodulin" evidence="18">
    <location>
        <begin position="17"/>
        <end position="565"/>
    </location>
</feature>
<dbReference type="GO" id="GO:0016020">
    <property type="term" value="C:membrane"/>
    <property type="evidence" value="ECO:0007669"/>
    <property type="project" value="UniProtKB-SubCell"/>
</dbReference>
<name>A0AAV3AKI7_PYXAD</name>
<dbReference type="InterPro" id="IPR016186">
    <property type="entry name" value="C-type_lectin-like/link_sf"/>
</dbReference>
<dbReference type="EMBL" id="DYDO01000004">
    <property type="protein sequence ID" value="DBA27132.1"/>
    <property type="molecule type" value="Genomic_DNA"/>
</dbReference>
<evidence type="ECO:0000256" key="14">
    <source>
        <dbReference type="ARBA" id="ARBA00046453"/>
    </source>
</evidence>
<keyword evidence="5 17" id="KW-0812">Transmembrane</keyword>
<dbReference type="GO" id="GO:0005509">
    <property type="term" value="F:calcium ion binding"/>
    <property type="evidence" value="ECO:0007669"/>
    <property type="project" value="InterPro"/>
</dbReference>
<dbReference type="SUPFAM" id="SSF57184">
    <property type="entry name" value="Growth factor receptor domain"/>
    <property type="match status" value="2"/>
</dbReference>
<feature type="transmembrane region" description="Helical" evidence="17">
    <location>
        <begin position="507"/>
        <end position="528"/>
    </location>
</feature>
<dbReference type="FunFam" id="2.10.25.10:FF:000038">
    <property type="entry name" value="Fibrillin 2"/>
    <property type="match status" value="1"/>
</dbReference>
<evidence type="ECO:0000256" key="16">
    <source>
        <dbReference type="SAM" id="MobiDB-lite"/>
    </source>
</evidence>
<dbReference type="InterPro" id="IPR015149">
    <property type="entry name" value="Tme5_EGF-like"/>
</dbReference>
<keyword evidence="4" id="KW-0597">Phosphoprotein</keyword>
<dbReference type="Pfam" id="PF09064">
    <property type="entry name" value="EGF_Tme5"/>
    <property type="match status" value="1"/>
</dbReference>
<dbReference type="InterPro" id="IPR051505">
    <property type="entry name" value="C-type_lectin_domain"/>
</dbReference>
<comment type="subcellular location">
    <subcellularLocation>
        <location evidence="1">Membrane</location>
        <topology evidence="1">Single-pass type I membrane protein</topology>
    </subcellularLocation>
</comment>
<dbReference type="SMART" id="SM00034">
    <property type="entry name" value="CLECT"/>
    <property type="match status" value="1"/>
</dbReference>
<keyword evidence="10 17" id="KW-1133">Transmembrane helix</keyword>
<keyword evidence="22" id="KW-1185">Reference proteome</keyword>
<proteinExistence type="predicted"/>
<evidence type="ECO:0000256" key="7">
    <source>
        <dbReference type="ARBA" id="ARBA00022734"/>
    </source>
</evidence>
<evidence type="ECO:0000256" key="3">
    <source>
        <dbReference type="ARBA" id="ARBA00022536"/>
    </source>
</evidence>
<dbReference type="Pfam" id="PF07645">
    <property type="entry name" value="EGF_CA"/>
    <property type="match status" value="2"/>
</dbReference>
<keyword evidence="9" id="KW-0654">Proteoglycan</keyword>
<sequence length="565" mass="62261">MLTFCIIWALIALCQSAPMDEVFSTSEFVCLDQACYSVSWEKKKFEKAKTTCEARNGQLLTVTNTVQADAISLLVSKAETDVRVWIGLEQPFKNRCTNMLESLRGFSWVSGDNKTDYTNWRKPGVRKCGALCVTVHKDGTWEETLCDFKADGYLCELEYTGLCSPLTLKSVVNITYSHKSLGLGRSGGSIFPSGTNAYIASLKDSLFCASEGDGQPQWKSEVPGPWDCSIEKGGCENDCVMEDGMSICTCPPETHLKDDGRTCVKPCDPNPCSQLCIPISESPGFVCMCQEGYELADDQKTCIDIDDCAVNPNICDHHCTNTIGSFVCGCKPGLELVTNPDCDDPDGCPSECVDINECDSPFTQCEHDCENLEGGYRCFCFEGFVVDENNPNKCKRFCNTSFCQAECDINDINKCECPDGYIVDQNDEGMAICTDVDECESNPCDGICTNLFGSYECTCPEGFIANGSECKSEEGSGLPETTTTAKRPFETPPTKPSQPDIHSLQPAMLLGICIGVISILTVLIAILCHMLRKHYMEEHALDYKTKNNEKNVRLQQVKTDSQRKL</sequence>
<dbReference type="InterPro" id="IPR018097">
    <property type="entry name" value="EGF_Ca-bd_CS"/>
</dbReference>
<dbReference type="InterPro" id="IPR001881">
    <property type="entry name" value="EGF-like_Ca-bd_dom"/>
</dbReference>
<evidence type="ECO:0000256" key="15">
    <source>
        <dbReference type="PROSITE-ProRule" id="PRU00076"/>
    </source>
</evidence>
<dbReference type="PIRSF" id="PIRSF001775">
    <property type="entry name" value="CD93/CD141"/>
    <property type="match status" value="1"/>
</dbReference>
<evidence type="ECO:0000256" key="12">
    <source>
        <dbReference type="ARBA" id="ARBA00023157"/>
    </source>
</evidence>
<dbReference type="InterPro" id="IPR026823">
    <property type="entry name" value="cEGF"/>
</dbReference>
<keyword evidence="7" id="KW-0430">Lectin</keyword>
<keyword evidence="11 17" id="KW-0472">Membrane</keyword>
<feature type="signal peptide" evidence="18">
    <location>
        <begin position="1"/>
        <end position="16"/>
    </location>
</feature>
<feature type="domain" description="C-type lectin" evidence="20">
    <location>
        <begin position="31"/>
        <end position="147"/>
    </location>
</feature>
<evidence type="ECO:0000256" key="9">
    <source>
        <dbReference type="ARBA" id="ARBA00022974"/>
    </source>
</evidence>
<keyword evidence="12" id="KW-1015">Disulfide bond</keyword>
<evidence type="ECO:0000256" key="8">
    <source>
        <dbReference type="ARBA" id="ARBA00022737"/>
    </source>
</evidence>
<feature type="region of interest" description="Disordered" evidence="16">
    <location>
        <begin position="470"/>
        <end position="500"/>
    </location>
</feature>
<dbReference type="Proteomes" id="UP001181693">
    <property type="component" value="Unassembled WGS sequence"/>
</dbReference>
<dbReference type="Pfam" id="PF00059">
    <property type="entry name" value="Lectin_C"/>
    <property type="match status" value="1"/>
</dbReference>
<gene>
    <name evidence="21" type="ORF">GDO54_011308</name>
</gene>
<keyword evidence="8" id="KW-0677">Repeat</keyword>
<keyword evidence="3 15" id="KW-0245">EGF-like domain</keyword>
<dbReference type="CDD" id="cd00054">
    <property type="entry name" value="EGF_CA"/>
    <property type="match status" value="2"/>
</dbReference>
<reference evidence="21" key="1">
    <citation type="thesis" date="2020" institute="ProQuest LLC" country="789 East Eisenhower Parkway, Ann Arbor, MI, USA">
        <title>Comparative Genomics and Chromosome Evolution.</title>
        <authorList>
            <person name="Mudd A.B."/>
        </authorList>
    </citation>
    <scope>NUCLEOTIDE SEQUENCE</scope>
    <source>
        <strain evidence="21">1538</strain>
        <tissue evidence="21">Blood</tissue>
    </source>
</reference>
<dbReference type="SMART" id="SM00179">
    <property type="entry name" value="EGF_CA"/>
    <property type="match status" value="4"/>
</dbReference>
<evidence type="ECO:0000259" key="20">
    <source>
        <dbReference type="PROSITE" id="PS50041"/>
    </source>
</evidence>
<comment type="subunit">
    <text evidence="14">Interacts with ITGAL, ITGAM and ITGB2. Interacts with thrombin/F2; this interaction switches the specificity of thrombin from a procoagulant to an anticoagulant and antifibrinolytic protease. Interacts with ANGP1 and ANGP2; these interactions significantly inhibit the generation of activated PC and TAFIa/CPB2 by the thrombin/thrombomodulin complex. Interacts with PF4; this interaction enhances generation of activated protein C. Interacts with HMGB1; this interaction inhibits HMGB1 inflammatory activity.</text>
</comment>
<evidence type="ECO:0000313" key="22">
    <source>
        <dbReference type="Proteomes" id="UP001181693"/>
    </source>
</evidence>
<dbReference type="InterPro" id="IPR009030">
    <property type="entry name" value="Growth_fac_rcpt_cys_sf"/>
</dbReference>
<evidence type="ECO:0000256" key="5">
    <source>
        <dbReference type="ARBA" id="ARBA00022692"/>
    </source>
</evidence>
<dbReference type="Gene3D" id="3.10.100.10">
    <property type="entry name" value="Mannose-Binding Protein A, subunit A"/>
    <property type="match status" value="1"/>
</dbReference>
<evidence type="ECO:0000256" key="6">
    <source>
        <dbReference type="ARBA" id="ARBA00022729"/>
    </source>
</evidence>
<keyword evidence="9" id="KW-0325">Glycoprotein</keyword>
<comment type="caution">
    <text evidence="21">The sequence shown here is derived from an EMBL/GenBank/DDBJ whole genome shotgun (WGS) entry which is preliminary data.</text>
</comment>
<dbReference type="InterPro" id="IPR000152">
    <property type="entry name" value="EGF-type_Asp/Asn_hydroxyl_site"/>
</dbReference>
<comment type="function">
    <text evidence="13">Endothelial cell receptor that plays a critical role in regulating several physiological processes including hemostasis, coagulation, fibrinolysis, inflammation, and angiogenesis. Acts as a cofactor for thrombin activation of protein C/PROC on the surface of vascular endothelial cells leading to initiation of the activated protein C anticoagulant pathway. Also accelerates the activation of the plasma carboxypeptidase B2/CPB2, which catalyzes removal of C-terminal basic amino acids from its substrates including kinins or anaphylatoxins leading to fibrinolysis inhibition. Plays critical protective roles in changing the cleavage specificity of protease-activated receptor 1/PAR1, inhibiting endothelial cell permeability and inflammation. Suppresses inflammation distinctly from its anticoagulant cofactor activity by sequestering HMGB1 thereby preventing it from engaging cellular receptors such as RAGE and contributing to the inflammatory response.</text>
</comment>
<protein>
    <recommendedName>
        <fullName evidence="2">Thrombomodulin</fullName>
    </recommendedName>
</protein>
<dbReference type="GO" id="GO:0030246">
    <property type="term" value="F:carbohydrate binding"/>
    <property type="evidence" value="ECO:0007669"/>
    <property type="project" value="UniProtKB-KW"/>
</dbReference>
<dbReference type="PROSITE" id="PS01186">
    <property type="entry name" value="EGF_2"/>
    <property type="match status" value="1"/>
</dbReference>
<dbReference type="PRINTS" id="PR00907">
    <property type="entry name" value="THRMBOMODULN"/>
</dbReference>